<organism evidence="2 3">
    <name type="scientific">Rhodoblastus acidophilus</name>
    <name type="common">Rhodopseudomonas acidophila</name>
    <dbReference type="NCBI Taxonomy" id="1074"/>
    <lineage>
        <taxon>Bacteria</taxon>
        <taxon>Pseudomonadati</taxon>
        <taxon>Pseudomonadota</taxon>
        <taxon>Alphaproteobacteria</taxon>
        <taxon>Hyphomicrobiales</taxon>
        <taxon>Rhodoblastaceae</taxon>
        <taxon>Rhodoblastus</taxon>
    </lineage>
</organism>
<evidence type="ECO:0000256" key="1">
    <source>
        <dbReference type="SAM" id="MobiDB-lite"/>
    </source>
</evidence>
<gene>
    <name evidence="2" type="ORF">SAMN06265338_108138</name>
</gene>
<keyword evidence="3" id="KW-1185">Reference proteome</keyword>
<proteinExistence type="predicted"/>
<dbReference type="RefSeq" id="WP_176440452.1">
    <property type="nucleotide sequence ID" value="NZ_FYDG01000008.1"/>
</dbReference>
<evidence type="ECO:0000313" key="2">
    <source>
        <dbReference type="EMBL" id="SNB77468.1"/>
    </source>
</evidence>
<evidence type="ECO:0008006" key="4">
    <source>
        <dbReference type="Google" id="ProtNLM"/>
    </source>
</evidence>
<dbReference type="AlphaFoldDB" id="A0A212RXN7"/>
<dbReference type="EMBL" id="FYDG01000008">
    <property type="protein sequence ID" value="SNB77468.1"/>
    <property type="molecule type" value="Genomic_DNA"/>
</dbReference>
<sequence>MFRFLNIVAVAVLVGSAVYAYEIKYSTLYQAEQLAKAKRDLARETDRVAMLKAEWAHIVAPDRIQTLADKYLGGQTLQLTQIVAAGAVPEKAARGDEIASKLSDLGLDAPTKTPSASGAPPTPSKPAAAPKPSAPASAIKPPAKPAAPRQVKAER</sequence>
<evidence type="ECO:0000313" key="3">
    <source>
        <dbReference type="Proteomes" id="UP000198418"/>
    </source>
</evidence>
<name>A0A212RXN7_RHOAC</name>
<protein>
    <recommendedName>
        <fullName evidence="4">Cell division protein FtsL</fullName>
    </recommendedName>
</protein>
<feature type="compositionally biased region" description="Low complexity" evidence="1">
    <location>
        <begin position="109"/>
        <end position="141"/>
    </location>
</feature>
<reference evidence="3" key="1">
    <citation type="submission" date="2017-06" db="EMBL/GenBank/DDBJ databases">
        <authorList>
            <person name="Varghese N."/>
            <person name="Submissions S."/>
        </authorList>
    </citation>
    <scope>NUCLEOTIDE SEQUENCE [LARGE SCALE GENOMIC DNA]</scope>
    <source>
        <strain evidence="3">DSM 137</strain>
    </source>
</reference>
<dbReference type="Proteomes" id="UP000198418">
    <property type="component" value="Unassembled WGS sequence"/>
</dbReference>
<feature type="region of interest" description="Disordered" evidence="1">
    <location>
        <begin position="102"/>
        <end position="155"/>
    </location>
</feature>
<accession>A0A212RXN7</accession>